<protein>
    <submittedName>
        <fullName evidence="1">Uncharacterized protein</fullName>
    </submittedName>
</protein>
<name>W2PG52_PHYN3</name>
<dbReference type="RefSeq" id="XP_008915534.1">
    <property type="nucleotide sequence ID" value="XM_008917286.1"/>
</dbReference>
<proteinExistence type="predicted"/>
<reference evidence="1 2" key="2">
    <citation type="submission" date="2013-11" db="EMBL/GenBank/DDBJ databases">
        <title>The Genome Sequence of Phytophthora parasitica INRA-310.</title>
        <authorList>
            <consortium name="The Broad Institute Genomics Platform"/>
            <person name="Russ C."/>
            <person name="Tyler B."/>
            <person name="Panabieres F."/>
            <person name="Shan W."/>
            <person name="Tripathy S."/>
            <person name="Grunwald N."/>
            <person name="Machado M."/>
            <person name="Johnson C.S."/>
            <person name="Arredondo F."/>
            <person name="Hong C."/>
            <person name="Coffey M."/>
            <person name="Young S.K."/>
            <person name="Zeng Q."/>
            <person name="Gargeya S."/>
            <person name="Fitzgerald M."/>
            <person name="Abouelleil A."/>
            <person name="Alvarado L."/>
            <person name="Chapman S.B."/>
            <person name="Gainer-Dewar J."/>
            <person name="Goldberg J."/>
            <person name="Griggs A."/>
            <person name="Gujja S."/>
            <person name="Hansen M."/>
            <person name="Howarth C."/>
            <person name="Imamovic A."/>
            <person name="Ireland A."/>
            <person name="Larimer J."/>
            <person name="McCowan C."/>
            <person name="Murphy C."/>
            <person name="Pearson M."/>
            <person name="Poon T.W."/>
            <person name="Priest M."/>
            <person name="Roberts A."/>
            <person name="Saif S."/>
            <person name="Shea T."/>
            <person name="Sykes S."/>
            <person name="Wortman J."/>
            <person name="Nusbaum C."/>
            <person name="Birren B."/>
        </authorList>
    </citation>
    <scope>NUCLEOTIDE SEQUENCE [LARGE SCALE GENOMIC DNA]</scope>
    <source>
        <strain evidence="1 2">INRA-310</strain>
    </source>
</reference>
<dbReference type="AlphaFoldDB" id="W2PG52"/>
<dbReference type="GeneID" id="20193064"/>
<reference evidence="2" key="1">
    <citation type="submission" date="2011-12" db="EMBL/GenBank/DDBJ databases">
        <authorList>
            <consortium name="The Broad Institute Genome Sequencing Platform"/>
            <person name="Russ C."/>
            <person name="Tyler B."/>
            <person name="Panabieres F."/>
            <person name="Shan W."/>
            <person name="Tripathy S."/>
            <person name="Grunwald N."/>
            <person name="Machado M."/>
            <person name="Young S.K."/>
            <person name="Zeng Q."/>
            <person name="Gargeya S."/>
            <person name="Fitzgerald M."/>
            <person name="Haas B."/>
            <person name="Abouelleil A."/>
            <person name="Alvarado L."/>
            <person name="Arachchi H.M."/>
            <person name="Berlin A."/>
            <person name="Chapman S.B."/>
            <person name="Gearin G."/>
            <person name="Goldberg J."/>
            <person name="Griggs A."/>
            <person name="Gujja S."/>
            <person name="Hansen M."/>
            <person name="Heiman D."/>
            <person name="Howarth C."/>
            <person name="Larimer J."/>
            <person name="Lui A."/>
            <person name="MacDonald P.J.P."/>
            <person name="McCowen C."/>
            <person name="Montmayeur A."/>
            <person name="Murphy C."/>
            <person name="Neiman D."/>
            <person name="Pearson M."/>
            <person name="Priest M."/>
            <person name="Roberts A."/>
            <person name="Saif S."/>
            <person name="Shea T."/>
            <person name="Sisk P."/>
            <person name="Stolte C."/>
            <person name="Sykes S."/>
            <person name="Wortman J."/>
            <person name="Nusbaum C."/>
            <person name="Birren B."/>
        </authorList>
    </citation>
    <scope>NUCLEOTIDE SEQUENCE [LARGE SCALE GENOMIC DNA]</scope>
    <source>
        <strain evidence="2">INRA-310</strain>
    </source>
</reference>
<organism evidence="1 2">
    <name type="scientific">Phytophthora nicotianae (strain INRA-310)</name>
    <name type="common">Phytophthora parasitica</name>
    <dbReference type="NCBI Taxonomy" id="761204"/>
    <lineage>
        <taxon>Eukaryota</taxon>
        <taxon>Sar</taxon>
        <taxon>Stramenopiles</taxon>
        <taxon>Oomycota</taxon>
        <taxon>Peronosporomycetes</taxon>
        <taxon>Peronosporales</taxon>
        <taxon>Peronosporaceae</taxon>
        <taxon>Phytophthora</taxon>
    </lineage>
</organism>
<accession>W2PG52</accession>
<dbReference type="VEuPathDB" id="FungiDB:PPTG_24465"/>
<gene>
    <name evidence="1" type="ORF">PPTG_24465</name>
</gene>
<sequence>MLLLLTSSINEALHLKLHRPTPDIESIRMTRHKPDRTTTKARATSKRGQITDESYRESFSELAGRQQRNVLVQTFSALQQGKFNVGCLGDNVALNAVAYQLFDCCGASNSVNRTVLLHHLLRSLLLWWSCNSERGVKLSNVENPKTPRFYLSPLNRIQRLHRYMRGMHQDRSPKTQARIIITRPNPCLTLFW</sequence>
<dbReference type="Proteomes" id="UP000018817">
    <property type="component" value="Unassembled WGS sequence"/>
</dbReference>
<evidence type="ECO:0000313" key="1">
    <source>
        <dbReference type="EMBL" id="ETM99193.1"/>
    </source>
</evidence>
<evidence type="ECO:0000313" key="2">
    <source>
        <dbReference type="Proteomes" id="UP000018817"/>
    </source>
</evidence>
<dbReference type="EMBL" id="KI669657">
    <property type="protein sequence ID" value="ETM99193.1"/>
    <property type="molecule type" value="Genomic_DNA"/>
</dbReference>